<dbReference type="PANTHER" id="PTHR15425:SF0">
    <property type="entry name" value="CD160 ANTIGEN"/>
    <property type="match status" value="1"/>
</dbReference>
<dbReference type="InterPro" id="IPR042385">
    <property type="entry name" value="CD160"/>
</dbReference>
<evidence type="ECO:0000313" key="2">
    <source>
        <dbReference type="Ensembl" id="ENSMLUP00000002634.2"/>
    </source>
</evidence>
<dbReference type="OMA" id="HLQGHFF"/>
<proteinExistence type="predicted"/>
<dbReference type="InterPro" id="IPR013783">
    <property type="entry name" value="Ig-like_fold"/>
</dbReference>
<gene>
    <name evidence="2" type="primary">CD160</name>
</gene>
<feature type="chain" id="PRO_5003416386" evidence="1">
    <location>
        <begin position="26"/>
        <end position="188"/>
    </location>
</feature>
<dbReference type="GO" id="GO:0032729">
    <property type="term" value="P:positive regulation of type II interferon production"/>
    <property type="evidence" value="ECO:0007669"/>
    <property type="project" value="Ensembl"/>
</dbReference>
<reference evidence="2 3" key="1">
    <citation type="journal article" date="2011" name="Nature">
        <title>A high-resolution map of human evolutionary constraint using 29 mammals.</title>
        <authorList>
            <person name="Lindblad-Toh K."/>
            <person name="Garber M."/>
            <person name="Zuk O."/>
            <person name="Lin M.F."/>
            <person name="Parker B.J."/>
            <person name="Washietl S."/>
            <person name="Kheradpour P."/>
            <person name="Ernst J."/>
            <person name="Jordan G."/>
            <person name="Mauceli E."/>
            <person name="Ward L.D."/>
            <person name="Lowe C.B."/>
            <person name="Holloway A.K."/>
            <person name="Clamp M."/>
            <person name="Gnerre S."/>
            <person name="Alfoldi J."/>
            <person name="Beal K."/>
            <person name="Chang J."/>
            <person name="Clawson H."/>
            <person name="Cuff J."/>
            <person name="Di Palma F."/>
            <person name="Fitzgerald S."/>
            <person name="Flicek P."/>
            <person name="Guttman M."/>
            <person name="Hubisz M.J."/>
            <person name="Jaffe D.B."/>
            <person name="Jungreis I."/>
            <person name="Kent W.J."/>
            <person name="Kostka D."/>
            <person name="Lara M."/>
            <person name="Martins A.L."/>
            <person name="Massingham T."/>
            <person name="Moltke I."/>
            <person name="Raney B.J."/>
            <person name="Rasmussen M.D."/>
            <person name="Robinson J."/>
            <person name="Stark A."/>
            <person name="Vilella A.J."/>
            <person name="Wen J."/>
            <person name="Xie X."/>
            <person name="Zody M.C."/>
            <person name="Baldwin J."/>
            <person name="Bloom T."/>
            <person name="Chin C.W."/>
            <person name="Heiman D."/>
            <person name="Nicol R."/>
            <person name="Nusbaum C."/>
            <person name="Young S."/>
            <person name="Wilkinson J."/>
            <person name="Worley K.C."/>
            <person name="Kovar C.L."/>
            <person name="Muzny D.M."/>
            <person name="Gibbs R.A."/>
            <person name="Cree A."/>
            <person name="Dihn H.H."/>
            <person name="Fowler G."/>
            <person name="Jhangiani S."/>
            <person name="Joshi V."/>
            <person name="Lee S."/>
            <person name="Lewis L.R."/>
            <person name="Nazareth L.V."/>
            <person name="Okwuonu G."/>
            <person name="Santibanez J."/>
            <person name="Warren W.C."/>
            <person name="Mardis E.R."/>
            <person name="Weinstock G.M."/>
            <person name="Wilson R.K."/>
            <person name="Delehaunty K."/>
            <person name="Dooling D."/>
            <person name="Fronik C."/>
            <person name="Fulton L."/>
            <person name="Fulton B."/>
            <person name="Graves T."/>
            <person name="Minx P."/>
            <person name="Sodergren E."/>
            <person name="Birney E."/>
            <person name="Margulies E.H."/>
            <person name="Herrero J."/>
            <person name="Green E.D."/>
            <person name="Haussler D."/>
            <person name="Siepel A."/>
            <person name="Goldman N."/>
            <person name="Pollard K.S."/>
            <person name="Pedersen J.S."/>
            <person name="Lander E.S."/>
            <person name="Kellis M."/>
        </authorList>
    </citation>
    <scope>NUCLEOTIDE SEQUENCE [LARGE SCALE GENOMIC DNA]</scope>
</reference>
<dbReference type="Ensembl" id="ENSMLUT00000002899.2">
    <property type="protein sequence ID" value="ENSMLUP00000002634.2"/>
    <property type="gene ID" value="ENSMLUG00000002901.2"/>
</dbReference>
<dbReference type="GO" id="GO:0032397">
    <property type="term" value="F:activating MHC class I receptor activity"/>
    <property type="evidence" value="ECO:0007669"/>
    <property type="project" value="Ensembl"/>
</dbReference>
<name>G1NYX3_MYOLU</name>
<dbReference type="GO" id="GO:0023024">
    <property type="term" value="F:MHC class I protein complex binding"/>
    <property type="evidence" value="ECO:0007669"/>
    <property type="project" value="Ensembl"/>
</dbReference>
<reference evidence="2" key="3">
    <citation type="submission" date="2025-09" db="UniProtKB">
        <authorList>
            <consortium name="Ensembl"/>
        </authorList>
    </citation>
    <scope>IDENTIFICATION</scope>
</reference>
<dbReference type="HOGENOM" id="CLU_103393_0_0_1"/>
<dbReference type="GO" id="GO:0032394">
    <property type="term" value="F:MHC class Ib receptor activity"/>
    <property type="evidence" value="ECO:0007669"/>
    <property type="project" value="Ensembl"/>
</dbReference>
<dbReference type="GO" id="GO:0050829">
    <property type="term" value="P:defense response to Gram-negative bacterium"/>
    <property type="evidence" value="ECO:0007669"/>
    <property type="project" value="Ensembl"/>
</dbReference>
<accession>G1NYX3</accession>
<dbReference type="GO" id="GO:0005102">
    <property type="term" value="F:signaling receptor binding"/>
    <property type="evidence" value="ECO:0007669"/>
    <property type="project" value="Ensembl"/>
</dbReference>
<dbReference type="InParanoid" id="G1NYX3"/>
<dbReference type="GO" id="GO:0019900">
    <property type="term" value="F:kinase binding"/>
    <property type="evidence" value="ECO:0007669"/>
    <property type="project" value="Ensembl"/>
</dbReference>
<dbReference type="EMBL" id="AAPE02033310">
    <property type="status" value="NOT_ANNOTATED_CDS"/>
    <property type="molecule type" value="Genomic_DNA"/>
</dbReference>
<dbReference type="SUPFAM" id="SSF48726">
    <property type="entry name" value="Immunoglobulin"/>
    <property type="match status" value="1"/>
</dbReference>
<dbReference type="GO" id="GO:0045954">
    <property type="term" value="P:positive regulation of natural killer cell mediated cytotoxicity"/>
    <property type="evidence" value="ECO:0007669"/>
    <property type="project" value="Ensembl"/>
</dbReference>
<organism evidence="2 3">
    <name type="scientific">Myotis lucifugus</name>
    <name type="common">Little brown bat</name>
    <dbReference type="NCBI Taxonomy" id="59463"/>
    <lineage>
        <taxon>Eukaryota</taxon>
        <taxon>Metazoa</taxon>
        <taxon>Chordata</taxon>
        <taxon>Craniata</taxon>
        <taxon>Vertebrata</taxon>
        <taxon>Euteleostomi</taxon>
        <taxon>Mammalia</taxon>
        <taxon>Eutheria</taxon>
        <taxon>Laurasiatheria</taxon>
        <taxon>Chiroptera</taxon>
        <taxon>Yangochiroptera</taxon>
        <taxon>Vespertilionidae</taxon>
        <taxon>Myotis</taxon>
    </lineage>
</organism>
<dbReference type="STRING" id="59463.ENSMLUP00000002634"/>
<dbReference type="GO" id="GO:1900280">
    <property type="term" value="P:negative regulation of CD4-positive, alpha-beta T cell costimulation"/>
    <property type="evidence" value="ECO:0007669"/>
    <property type="project" value="Ensembl"/>
</dbReference>
<dbReference type="InterPro" id="IPR036179">
    <property type="entry name" value="Ig-like_dom_sf"/>
</dbReference>
<dbReference type="Gene3D" id="2.60.40.10">
    <property type="entry name" value="Immunoglobulins"/>
    <property type="match status" value="1"/>
</dbReference>
<dbReference type="eggNOG" id="ENOG502RR8D">
    <property type="taxonomic scope" value="Eukaryota"/>
</dbReference>
<dbReference type="AlphaFoldDB" id="G1NYX3"/>
<dbReference type="GO" id="GO:0043491">
    <property type="term" value="P:phosphatidylinositol 3-kinase/protein kinase B signal transduction"/>
    <property type="evidence" value="ECO:0007669"/>
    <property type="project" value="Ensembl"/>
</dbReference>
<dbReference type="GO" id="GO:0016525">
    <property type="term" value="P:negative regulation of angiogenesis"/>
    <property type="evidence" value="ECO:0007669"/>
    <property type="project" value="Ensembl"/>
</dbReference>
<dbReference type="Proteomes" id="UP000001074">
    <property type="component" value="Unassembled WGS sequence"/>
</dbReference>
<dbReference type="GO" id="GO:0002729">
    <property type="term" value="P:positive regulation of natural killer cell cytokine production"/>
    <property type="evidence" value="ECO:0007669"/>
    <property type="project" value="Ensembl"/>
</dbReference>
<dbReference type="CDD" id="cd21392">
    <property type="entry name" value="IgC2_CD160"/>
    <property type="match status" value="1"/>
</dbReference>
<dbReference type="GO" id="GO:1905675">
    <property type="term" value="P:negative regulation of adaptive immune memory response"/>
    <property type="evidence" value="ECO:0007669"/>
    <property type="project" value="Ensembl"/>
</dbReference>
<feature type="signal peptide" evidence="1">
    <location>
        <begin position="1"/>
        <end position="25"/>
    </location>
</feature>
<dbReference type="GO" id="GO:0002857">
    <property type="term" value="P:positive regulation of natural killer cell mediated immune response to tumor cell"/>
    <property type="evidence" value="ECO:0007669"/>
    <property type="project" value="Ensembl"/>
</dbReference>
<reference evidence="2" key="2">
    <citation type="submission" date="2025-08" db="UniProtKB">
        <authorList>
            <consortium name="Ensembl"/>
        </authorList>
    </citation>
    <scope>IDENTIFICATION</scope>
</reference>
<protein>
    <submittedName>
        <fullName evidence="2">CD160 molecule</fullName>
    </submittedName>
</protein>
<keyword evidence="3" id="KW-1185">Reference proteome</keyword>
<evidence type="ECO:0000313" key="3">
    <source>
        <dbReference type="Proteomes" id="UP000001074"/>
    </source>
</evidence>
<dbReference type="GO" id="GO:2000353">
    <property type="term" value="P:positive regulation of endothelial cell apoptotic process"/>
    <property type="evidence" value="ECO:0007669"/>
    <property type="project" value="Ensembl"/>
</dbReference>
<evidence type="ECO:0000256" key="1">
    <source>
        <dbReference type="SAM" id="SignalP"/>
    </source>
</evidence>
<dbReference type="GO" id="GO:0005886">
    <property type="term" value="C:plasma membrane"/>
    <property type="evidence" value="ECO:0007669"/>
    <property type="project" value="Ensembl"/>
</dbReference>
<dbReference type="PANTHER" id="PTHR15425">
    <property type="entry name" value="CD160 ANTIGEN"/>
    <property type="match status" value="1"/>
</dbReference>
<dbReference type="GO" id="GO:0050860">
    <property type="term" value="P:negative regulation of T cell receptor signaling pathway"/>
    <property type="evidence" value="ECO:0007669"/>
    <property type="project" value="Ensembl"/>
</dbReference>
<dbReference type="GO" id="GO:0002385">
    <property type="term" value="P:mucosal immune response"/>
    <property type="evidence" value="ECO:0007669"/>
    <property type="project" value="Ensembl"/>
</dbReference>
<dbReference type="GeneTree" id="ENSGT00390000007258"/>
<keyword evidence="1" id="KW-0732">Signal</keyword>
<dbReference type="GO" id="GO:0031295">
    <property type="term" value="P:T cell costimulation"/>
    <property type="evidence" value="ECO:0007669"/>
    <property type="project" value="Ensembl"/>
</dbReference>
<sequence length="188" mass="20101">RTPMASARGCWALATLLAIVDIELGGCMRLLSSASQQGNQLSLICTLRHTNEEAEGAIVFLCKDRPSDCSPETSLKHLRLRRSPEMDGVSERSSQLEFPLTEATPSASGTYQCCAKSQTPEILLQGHFLSVSVTGNYTVTGAKLTGQQESSHGNGPLHSKGPLSPSALQEVLVMLATSLMVLQGLYLL</sequence>